<feature type="chain" id="PRO_5012476697" description="Chromosome partition protein Smc" evidence="2">
    <location>
        <begin position="25"/>
        <end position="296"/>
    </location>
</feature>
<organism evidence="3 4">
    <name type="scientific">Planktotalea frisia</name>
    <dbReference type="NCBI Taxonomy" id="696762"/>
    <lineage>
        <taxon>Bacteria</taxon>
        <taxon>Pseudomonadati</taxon>
        <taxon>Pseudomonadota</taxon>
        <taxon>Alphaproteobacteria</taxon>
        <taxon>Rhodobacterales</taxon>
        <taxon>Paracoccaceae</taxon>
        <taxon>Planktotalea</taxon>
    </lineage>
</organism>
<proteinExistence type="predicted"/>
<dbReference type="Proteomes" id="UP000184514">
    <property type="component" value="Unassembled WGS sequence"/>
</dbReference>
<evidence type="ECO:0008006" key="5">
    <source>
        <dbReference type="Google" id="ProtNLM"/>
    </source>
</evidence>
<evidence type="ECO:0000313" key="4">
    <source>
        <dbReference type="Proteomes" id="UP000184514"/>
    </source>
</evidence>
<dbReference type="AlphaFoldDB" id="A0A1L9NZB6"/>
<dbReference type="STRING" id="696762.PFRI_10620"/>
<evidence type="ECO:0000313" key="3">
    <source>
        <dbReference type="EMBL" id="OJI94514.1"/>
    </source>
</evidence>
<dbReference type="EMBL" id="MLCB01000091">
    <property type="protein sequence ID" value="OJI94514.1"/>
    <property type="molecule type" value="Genomic_DNA"/>
</dbReference>
<keyword evidence="2" id="KW-0732">Signal</keyword>
<protein>
    <recommendedName>
        <fullName evidence="5">Chromosome partition protein Smc</fullName>
    </recommendedName>
</protein>
<evidence type="ECO:0000256" key="1">
    <source>
        <dbReference type="SAM" id="Coils"/>
    </source>
</evidence>
<reference evidence="3 4" key="1">
    <citation type="submission" date="2016-10" db="EMBL/GenBank/DDBJ databases">
        <title>Genome sequence of Planktotalea frisia SH6-1.</title>
        <authorList>
            <person name="Poehlein A."/>
            <person name="Bakenhus I."/>
            <person name="Voget S."/>
            <person name="Brinkhoff T."/>
            <person name="Simon M."/>
        </authorList>
    </citation>
    <scope>NUCLEOTIDE SEQUENCE [LARGE SCALE GENOMIC DNA]</scope>
    <source>
        <strain evidence="3 4">SH6-1</strain>
    </source>
</reference>
<keyword evidence="4" id="KW-1185">Reference proteome</keyword>
<name>A0A1L9NZB6_9RHOB</name>
<feature type="signal peptide" evidence="2">
    <location>
        <begin position="1"/>
        <end position="24"/>
    </location>
</feature>
<keyword evidence="1" id="KW-0175">Coiled coil</keyword>
<gene>
    <name evidence="3" type="ORF">PFRI_10620</name>
</gene>
<comment type="caution">
    <text evidence="3">The sequence shown here is derived from an EMBL/GenBank/DDBJ whole genome shotgun (WGS) entry which is preliminary data.</text>
</comment>
<dbReference type="RefSeq" id="WP_072629699.1">
    <property type="nucleotide sequence ID" value="NZ_MLCB01000091.1"/>
</dbReference>
<evidence type="ECO:0000256" key="2">
    <source>
        <dbReference type="SAM" id="SignalP"/>
    </source>
</evidence>
<sequence length="296" mass="32506">MLHRLKVFAIAIAALGFVTSEAIADEALLDGVRPFMCDGEAIVFFETDNGWVISTSPTAEVKSTDNGWRFEDTLSGGVWYLREESRNSWVVDGVSEDGHFTADCIDLADSVSQVVTIIKPRLDEGIVKTQLQLTAVASELEVATALNNQLQSKIENISAAHANKIASAQAVLRTQFSYLEMQHKGELSKLEAELAKANGQLIETTKALGELEGYRKEQLANLFAGDDATSIRSYLMDVSSAAPELRQEQAKLLVTLLPNRSSYYCFEKLGEGKLNFNSPIFCETSLVNVIQFALED</sequence>
<feature type="coiled-coil region" evidence="1">
    <location>
        <begin position="140"/>
        <end position="207"/>
    </location>
</feature>
<accession>A0A1L9NZB6</accession>